<keyword evidence="13" id="KW-1185">Reference proteome</keyword>
<evidence type="ECO:0000256" key="9">
    <source>
        <dbReference type="ARBA" id="ARBA00023010"/>
    </source>
</evidence>
<evidence type="ECO:0000256" key="1">
    <source>
        <dbReference type="ARBA" id="ARBA00004162"/>
    </source>
</evidence>
<evidence type="ECO:0000256" key="10">
    <source>
        <dbReference type="ARBA" id="ARBA00023136"/>
    </source>
</evidence>
<comment type="subcellular location">
    <subcellularLocation>
        <location evidence="1">Cell membrane</location>
        <topology evidence="1">Single-pass membrane protein</topology>
    </subcellularLocation>
</comment>
<proteinExistence type="inferred from homology"/>
<keyword evidence="10 11" id="KW-0472">Membrane</keyword>
<dbReference type="EMBL" id="BMYO01000001">
    <property type="protein sequence ID" value="GHD56695.1"/>
    <property type="molecule type" value="Genomic_DNA"/>
</dbReference>
<evidence type="ECO:0000256" key="5">
    <source>
        <dbReference type="ARBA" id="ARBA00022475"/>
    </source>
</evidence>
<sequence length="107" mass="11887">MFIAPAYAADAVPAAAGFMQFLPMIVIFVLFYFLLIRPQQKRAKEQRAMLDALQKGDEVVTSGGTLGRIVKVSEQYITLELADNVEILVQRGSVSQRLEKGTIKNNK</sequence>
<evidence type="ECO:0000256" key="3">
    <source>
        <dbReference type="ARBA" id="ARBA00014962"/>
    </source>
</evidence>
<protein>
    <recommendedName>
        <fullName evidence="3">Sec translocon accessory complex subunit YajC</fullName>
    </recommendedName>
</protein>
<feature type="transmembrane region" description="Helical" evidence="11">
    <location>
        <begin position="12"/>
        <end position="35"/>
    </location>
</feature>
<evidence type="ECO:0000256" key="2">
    <source>
        <dbReference type="ARBA" id="ARBA00006742"/>
    </source>
</evidence>
<evidence type="ECO:0000256" key="11">
    <source>
        <dbReference type="SAM" id="Phobius"/>
    </source>
</evidence>
<gene>
    <name evidence="12" type="primary">yajC</name>
    <name evidence="12" type="ORF">GCM10007350_04280</name>
</gene>
<dbReference type="SMART" id="SM01323">
    <property type="entry name" value="YajC"/>
    <property type="match status" value="1"/>
</dbReference>
<keyword evidence="8 11" id="KW-1133">Transmembrane helix</keyword>
<evidence type="ECO:0000256" key="8">
    <source>
        <dbReference type="ARBA" id="ARBA00022989"/>
    </source>
</evidence>
<keyword evidence="9" id="KW-0811">Translocation</keyword>
<dbReference type="PANTHER" id="PTHR33909">
    <property type="entry name" value="SEC TRANSLOCON ACCESSORY COMPLEX SUBUNIT YAJC"/>
    <property type="match status" value="1"/>
</dbReference>
<name>A0ABQ3GVR5_9NEIS</name>
<dbReference type="RefSeq" id="WP_189458496.1">
    <property type="nucleotide sequence ID" value="NZ_BMYO01000001.1"/>
</dbReference>
<reference evidence="13" key="1">
    <citation type="journal article" date="2019" name="Int. J. Syst. Evol. Microbiol.">
        <title>The Global Catalogue of Microorganisms (GCM) 10K type strain sequencing project: providing services to taxonomists for standard genome sequencing and annotation.</title>
        <authorList>
            <consortium name="The Broad Institute Genomics Platform"/>
            <consortium name="The Broad Institute Genome Sequencing Center for Infectious Disease"/>
            <person name="Wu L."/>
            <person name="Ma J."/>
        </authorList>
    </citation>
    <scope>NUCLEOTIDE SEQUENCE [LARGE SCALE GENOMIC DNA]</scope>
    <source>
        <strain evidence="13">KCTC 23701</strain>
    </source>
</reference>
<dbReference type="PANTHER" id="PTHR33909:SF1">
    <property type="entry name" value="SEC TRANSLOCON ACCESSORY COMPLEX SUBUNIT YAJC"/>
    <property type="match status" value="1"/>
</dbReference>
<accession>A0ABQ3GVR5</accession>
<dbReference type="Pfam" id="PF02699">
    <property type="entry name" value="YajC"/>
    <property type="match status" value="1"/>
</dbReference>
<organism evidence="12 13">
    <name type="scientific">Jeongeupia chitinilytica</name>
    <dbReference type="NCBI Taxonomy" id="1041641"/>
    <lineage>
        <taxon>Bacteria</taxon>
        <taxon>Pseudomonadati</taxon>
        <taxon>Pseudomonadota</taxon>
        <taxon>Betaproteobacteria</taxon>
        <taxon>Neisseriales</taxon>
        <taxon>Chitinibacteraceae</taxon>
        <taxon>Jeongeupia</taxon>
    </lineage>
</organism>
<comment type="similarity">
    <text evidence="2">Belongs to the YajC family.</text>
</comment>
<evidence type="ECO:0000313" key="12">
    <source>
        <dbReference type="EMBL" id="GHD56695.1"/>
    </source>
</evidence>
<keyword evidence="5" id="KW-1003">Cell membrane</keyword>
<dbReference type="NCBIfam" id="TIGR00739">
    <property type="entry name" value="yajC"/>
    <property type="match status" value="1"/>
</dbReference>
<evidence type="ECO:0000256" key="6">
    <source>
        <dbReference type="ARBA" id="ARBA00022692"/>
    </source>
</evidence>
<evidence type="ECO:0000256" key="4">
    <source>
        <dbReference type="ARBA" id="ARBA00022448"/>
    </source>
</evidence>
<keyword evidence="4" id="KW-0813">Transport</keyword>
<evidence type="ECO:0000256" key="7">
    <source>
        <dbReference type="ARBA" id="ARBA00022927"/>
    </source>
</evidence>
<dbReference type="PRINTS" id="PR01853">
    <property type="entry name" value="YAJCTRNLCASE"/>
</dbReference>
<keyword evidence="6 11" id="KW-0812">Transmembrane</keyword>
<dbReference type="InterPro" id="IPR003849">
    <property type="entry name" value="Preprotein_translocase_YajC"/>
</dbReference>
<comment type="caution">
    <text evidence="12">The sequence shown here is derived from an EMBL/GenBank/DDBJ whole genome shotgun (WGS) entry which is preliminary data.</text>
</comment>
<evidence type="ECO:0000313" key="13">
    <source>
        <dbReference type="Proteomes" id="UP000604737"/>
    </source>
</evidence>
<keyword evidence="7" id="KW-0653">Protein transport</keyword>
<dbReference type="Proteomes" id="UP000604737">
    <property type="component" value="Unassembled WGS sequence"/>
</dbReference>